<accession>A0A8S5P529</accession>
<evidence type="ECO:0000313" key="1">
    <source>
        <dbReference type="EMBL" id="DAE02122.1"/>
    </source>
</evidence>
<sequence>MATKKADKLPEFSSVEGHDLFVPPHTLRPSKRMRLTSVLEPFMGDNTDSVNLLLVLADVMGALEDGGFIKDLDAWDAFYDKADLEDVINLVMAYAGEAAGAKN</sequence>
<dbReference type="EMBL" id="BK015341">
    <property type="protein sequence ID" value="DAE02122.1"/>
    <property type="molecule type" value="Genomic_DNA"/>
</dbReference>
<name>A0A8S5P529_9CAUD</name>
<organism evidence="1">
    <name type="scientific">Siphoviridae sp. ct0106</name>
    <dbReference type="NCBI Taxonomy" id="2825290"/>
    <lineage>
        <taxon>Viruses</taxon>
        <taxon>Duplodnaviria</taxon>
        <taxon>Heunggongvirae</taxon>
        <taxon>Uroviricota</taxon>
        <taxon>Caudoviricetes</taxon>
    </lineage>
</organism>
<reference evidence="1" key="1">
    <citation type="journal article" date="2021" name="Proc. Natl. Acad. Sci. U.S.A.">
        <title>A Catalog of Tens of Thousands of Viruses from Human Metagenomes Reveals Hidden Associations with Chronic Diseases.</title>
        <authorList>
            <person name="Tisza M.J."/>
            <person name="Buck C.B."/>
        </authorList>
    </citation>
    <scope>NUCLEOTIDE SEQUENCE</scope>
    <source>
        <strain evidence="1">Ct0106</strain>
    </source>
</reference>
<proteinExistence type="predicted"/>
<protein>
    <submittedName>
        <fullName evidence="1">Uncharacterized protein</fullName>
    </submittedName>
</protein>